<comment type="caution">
    <text evidence="4">The sequence shown here is derived from an EMBL/GenBank/DDBJ whole genome shotgun (WGS) entry which is preliminary data.</text>
</comment>
<protein>
    <submittedName>
        <fullName evidence="4">Uncharacterized protein</fullName>
    </submittedName>
</protein>
<evidence type="ECO:0000256" key="1">
    <source>
        <dbReference type="ARBA" id="ARBA00004123"/>
    </source>
</evidence>
<dbReference type="InterPro" id="IPR003822">
    <property type="entry name" value="PAH"/>
</dbReference>
<dbReference type="GO" id="GO:0005634">
    <property type="term" value="C:nucleus"/>
    <property type="evidence" value="ECO:0007669"/>
    <property type="project" value="UniProtKB-SubCell"/>
</dbReference>
<feature type="region of interest" description="Disordered" evidence="3">
    <location>
        <begin position="270"/>
        <end position="380"/>
    </location>
</feature>
<evidence type="ECO:0000313" key="5">
    <source>
        <dbReference type="Proteomes" id="UP001605036"/>
    </source>
</evidence>
<name>A0ABD1Y994_9MARC</name>
<dbReference type="Proteomes" id="UP001605036">
    <property type="component" value="Unassembled WGS sequence"/>
</dbReference>
<dbReference type="AlphaFoldDB" id="A0ABD1Y994"/>
<proteinExistence type="predicted"/>
<dbReference type="SUPFAM" id="SSF47762">
    <property type="entry name" value="PAH2 domain"/>
    <property type="match status" value="2"/>
</dbReference>
<gene>
    <name evidence="4" type="ORF">R1flu_003521</name>
</gene>
<accession>A0ABD1Y994</accession>
<feature type="compositionally biased region" description="Basic and acidic residues" evidence="3">
    <location>
        <begin position="353"/>
        <end position="365"/>
    </location>
</feature>
<dbReference type="Gene3D" id="1.20.1160.11">
    <property type="entry name" value="Paired amphipathic helix"/>
    <property type="match status" value="1"/>
</dbReference>
<dbReference type="EMBL" id="JBHFFA010000006">
    <property type="protein sequence ID" value="KAL2623316.1"/>
    <property type="molecule type" value="Genomic_DNA"/>
</dbReference>
<comment type="subcellular location">
    <subcellularLocation>
        <location evidence="1">Nucleus</location>
    </subcellularLocation>
</comment>
<keyword evidence="5" id="KW-1185">Reference proteome</keyword>
<evidence type="ECO:0000256" key="3">
    <source>
        <dbReference type="SAM" id="MobiDB-lite"/>
    </source>
</evidence>
<keyword evidence="2" id="KW-0539">Nucleus</keyword>
<dbReference type="InterPro" id="IPR036600">
    <property type="entry name" value="PAH_sf"/>
</dbReference>
<sequence length="557" mass="61261">MEITMSMIQSTLPGLGRLIARRFTWDLLLGLPKYKYLDFMGLMHDFEAERINFGRMWEIASKILSEHPRLADRFKRFLPSYEEYNAYMNEAVEPDGDLFQQVRIFMQSYCLGVMSVNGYREGVKWVYRDHPEMADQYQFFVVLQAVQFAVMVKETFVGTNQLHRYEEFVGLMDQLNTGGGTFLDYRSRFEALFGRDHNLVEGFNSFLAAHEQIPLLSHGNREGGVPAGGGRAVNVDIGSHAAQGLPLVGDQIPLFHRSYDAIGKAENLSPAAQGSPFVGDQTPSNSSHRSYDATGKVENQSPVAQGSPVVGDQIPSNSSHRSNDTIGKAKHLSRASHGSPLVGDQTPSNSSHRSYDATGKAEDLSRAAQGSPLVRDQTPSNSFHRSYDILAYTKYLIRDTEELLSRLNIPVFKELEGRGAVGAPMDTGGASQKLPSGLSIPPLNHAYWDRKVQGPVGSAMNTRGTTQDLPSAGERMHALDSMQFFPYASAAQAAIWGADNTGDGAAQEAPWALDQRHFFNHAYEDGQVKGAVGNVMDTGAAQLQELPSNFSGDQILS</sequence>
<dbReference type="Pfam" id="PF02671">
    <property type="entry name" value="PAH"/>
    <property type="match status" value="1"/>
</dbReference>
<evidence type="ECO:0000313" key="4">
    <source>
        <dbReference type="EMBL" id="KAL2623316.1"/>
    </source>
</evidence>
<organism evidence="4 5">
    <name type="scientific">Riccia fluitans</name>
    <dbReference type="NCBI Taxonomy" id="41844"/>
    <lineage>
        <taxon>Eukaryota</taxon>
        <taxon>Viridiplantae</taxon>
        <taxon>Streptophyta</taxon>
        <taxon>Embryophyta</taxon>
        <taxon>Marchantiophyta</taxon>
        <taxon>Marchantiopsida</taxon>
        <taxon>Marchantiidae</taxon>
        <taxon>Marchantiales</taxon>
        <taxon>Ricciaceae</taxon>
        <taxon>Riccia</taxon>
    </lineage>
</organism>
<reference evidence="4 5" key="1">
    <citation type="submission" date="2024-09" db="EMBL/GenBank/DDBJ databases">
        <title>Chromosome-scale assembly of Riccia fluitans.</title>
        <authorList>
            <person name="Paukszto L."/>
            <person name="Sawicki J."/>
            <person name="Karawczyk K."/>
            <person name="Piernik-Szablinska J."/>
            <person name="Szczecinska M."/>
            <person name="Mazdziarz M."/>
        </authorList>
    </citation>
    <scope>NUCLEOTIDE SEQUENCE [LARGE SCALE GENOMIC DNA]</scope>
    <source>
        <strain evidence="4">Rf_01</strain>
        <tissue evidence="4">Aerial parts of the thallus</tissue>
    </source>
</reference>
<evidence type="ECO:0000256" key="2">
    <source>
        <dbReference type="ARBA" id="ARBA00023242"/>
    </source>
</evidence>